<dbReference type="AlphaFoldDB" id="A0A5K7XG80"/>
<protein>
    <submittedName>
        <fullName evidence="12">Cytochrome b subunit of the bc complex</fullName>
    </submittedName>
</protein>
<dbReference type="RefSeq" id="WP_152100498.1">
    <property type="nucleotide sequence ID" value="NZ_AP021861.1"/>
</dbReference>
<feature type="transmembrane region" description="Helical" evidence="10">
    <location>
        <begin position="400"/>
        <end position="422"/>
    </location>
</feature>
<feature type="transmembrane region" description="Helical" evidence="10">
    <location>
        <begin position="126"/>
        <end position="144"/>
    </location>
</feature>
<organism evidence="12 13">
    <name type="scientific">Lacipirellula parvula</name>
    <dbReference type="NCBI Taxonomy" id="2650471"/>
    <lineage>
        <taxon>Bacteria</taxon>
        <taxon>Pseudomonadati</taxon>
        <taxon>Planctomycetota</taxon>
        <taxon>Planctomycetia</taxon>
        <taxon>Pirellulales</taxon>
        <taxon>Lacipirellulaceae</taxon>
        <taxon>Lacipirellula</taxon>
    </lineage>
</organism>
<evidence type="ECO:0000256" key="6">
    <source>
        <dbReference type="ARBA" id="ARBA00022982"/>
    </source>
</evidence>
<reference evidence="13" key="1">
    <citation type="submission" date="2019-10" db="EMBL/GenBank/DDBJ databases">
        <title>Lacipirellula parvula gen. nov., sp. nov., representing a lineage of planctomycetes widespread in freshwater anoxic habitats, and description of the family Lacipirellulaceae.</title>
        <authorList>
            <person name="Dedysh S.N."/>
            <person name="Kulichevskaya I.S."/>
            <person name="Beletsky A.V."/>
            <person name="Rakitin A.L."/>
            <person name="Mardanov A.V."/>
            <person name="Ivanova A.A."/>
            <person name="Saltykova V.X."/>
            <person name="Rijpstra W.I.C."/>
            <person name="Sinninghe Damste J.S."/>
            <person name="Ravin N.V."/>
        </authorList>
    </citation>
    <scope>NUCLEOTIDE SEQUENCE [LARGE SCALE GENOMIC DNA]</scope>
    <source>
        <strain evidence="13">PX69</strain>
    </source>
</reference>
<gene>
    <name evidence="12" type="ORF">PLANPX_4644</name>
</gene>
<dbReference type="GO" id="GO:0046872">
    <property type="term" value="F:metal ion binding"/>
    <property type="evidence" value="ECO:0007669"/>
    <property type="project" value="UniProtKB-KW"/>
</dbReference>
<dbReference type="GO" id="GO:0009055">
    <property type="term" value="F:electron transfer activity"/>
    <property type="evidence" value="ECO:0007669"/>
    <property type="project" value="InterPro"/>
</dbReference>
<dbReference type="Gene3D" id="1.20.810.10">
    <property type="entry name" value="Cytochrome Bc1 Complex, Chain C"/>
    <property type="match status" value="1"/>
</dbReference>
<dbReference type="Pfam" id="PF00032">
    <property type="entry name" value="Cytochrom_B_C"/>
    <property type="match status" value="1"/>
</dbReference>
<keyword evidence="5" id="KW-0479">Metal-binding</keyword>
<keyword evidence="9 10" id="KW-0472">Membrane</keyword>
<evidence type="ECO:0000256" key="3">
    <source>
        <dbReference type="ARBA" id="ARBA00022617"/>
    </source>
</evidence>
<evidence type="ECO:0000313" key="12">
    <source>
        <dbReference type="EMBL" id="BBO35032.1"/>
    </source>
</evidence>
<evidence type="ECO:0000256" key="7">
    <source>
        <dbReference type="ARBA" id="ARBA00022989"/>
    </source>
</evidence>
<keyword evidence="2" id="KW-0813">Transport</keyword>
<evidence type="ECO:0000256" key="4">
    <source>
        <dbReference type="ARBA" id="ARBA00022692"/>
    </source>
</evidence>
<evidence type="ECO:0000256" key="10">
    <source>
        <dbReference type="SAM" id="Phobius"/>
    </source>
</evidence>
<dbReference type="InterPro" id="IPR036150">
    <property type="entry name" value="Cyt_b/b6_C_sf"/>
</dbReference>
<feature type="domain" description="Cytochrome b/b6 C-terminal region profile" evidence="11">
    <location>
        <begin position="236"/>
        <end position="323"/>
    </location>
</feature>
<evidence type="ECO:0000256" key="1">
    <source>
        <dbReference type="ARBA" id="ARBA00004141"/>
    </source>
</evidence>
<dbReference type="SUPFAM" id="SSF81648">
    <property type="entry name" value="a domain/subunit of cytochrome bc1 complex (Ubiquinol-cytochrome c reductase)"/>
    <property type="match status" value="1"/>
</dbReference>
<dbReference type="GO" id="GO:0016491">
    <property type="term" value="F:oxidoreductase activity"/>
    <property type="evidence" value="ECO:0007669"/>
    <property type="project" value="InterPro"/>
</dbReference>
<feature type="transmembrane region" description="Helical" evidence="10">
    <location>
        <begin position="99"/>
        <end position="119"/>
    </location>
</feature>
<dbReference type="KEGG" id="lpav:PLANPX_4644"/>
<dbReference type="InterPro" id="IPR027387">
    <property type="entry name" value="Cytb/b6-like_sf"/>
</dbReference>
<keyword evidence="6" id="KW-0249">Electron transport</keyword>
<feature type="transmembrane region" description="Helical" evidence="10">
    <location>
        <begin position="265"/>
        <end position="282"/>
    </location>
</feature>
<evidence type="ECO:0000256" key="5">
    <source>
        <dbReference type="ARBA" id="ARBA00022723"/>
    </source>
</evidence>
<evidence type="ECO:0000259" key="11">
    <source>
        <dbReference type="Pfam" id="PF00032"/>
    </source>
</evidence>
<feature type="transmembrane region" description="Helical" evidence="10">
    <location>
        <begin position="434"/>
        <end position="457"/>
    </location>
</feature>
<keyword evidence="3" id="KW-0349">Heme</keyword>
<dbReference type="GO" id="GO:0016020">
    <property type="term" value="C:membrane"/>
    <property type="evidence" value="ECO:0007669"/>
    <property type="project" value="UniProtKB-SubCell"/>
</dbReference>
<dbReference type="InterPro" id="IPR005798">
    <property type="entry name" value="Cyt_b/b6_C"/>
</dbReference>
<accession>A0A5K7XG80</accession>
<feature type="transmembrane region" description="Helical" evidence="10">
    <location>
        <begin position="201"/>
        <end position="228"/>
    </location>
</feature>
<evidence type="ECO:0000256" key="8">
    <source>
        <dbReference type="ARBA" id="ARBA00023004"/>
    </source>
</evidence>
<feature type="transmembrane region" description="Helical" evidence="10">
    <location>
        <begin position="57"/>
        <end position="79"/>
    </location>
</feature>
<keyword evidence="4 10" id="KW-0812">Transmembrane</keyword>
<keyword evidence="7 10" id="KW-1133">Transmembrane helix</keyword>
<feature type="transmembrane region" description="Helical" evidence="10">
    <location>
        <begin position="159"/>
        <end position="180"/>
    </location>
</feature>
<name>A0A5K7XG80_9BACT</name>
<proteinExistence type="predicted"/>
<sequence length="472" mass="54149">MTHGLTDAQFLNMVASFLGPYYLVLALMNGVAALYLWQSGTAKTWYNIRAGEQTFPFTSAIVWLLLGFIFVILAPLAWSGHGAWMPSLPESVREAINRSTGPVVYSVGTVVLLSILFFCRRFFVQPTVAWIVWNLMLLLLGLSMPDRDFYEIIAKPDNVPIVMLVLLLAYFTWLATYRAVINDDRIARGEAPLEALDNEKVLVWPDLVYTELICMIGLTAFLIFWAIALPAPLEEPASSVKTPNPSKAPWYFLGLQEMLVYFDPWMAGVVLPSMIVVGLMAIPYIDFNKAGNGYYTINQRKFAYVIFQFGFLVMWVTLIVLGTLLRGPNWNFFGPYEFWDSHKVEALNNVNLSQIFWEQWLDRPLPAKPEMAFVPAYLPSWLHWLQPVGQFFGVVFGREILGTLLVLFYFIALPPIMALTVFRKYYQRMGLIRFMLMANLMLFMASLPIKMVLRWVFNLKYIIAIPEYFLNF</sequence>
<feature type="transmembrane region" description="Helical" evidence="10">
    <location>
        <begin position="302"/>
        <end position="325"/>
    </location>
</feature>
<evidence type="ECO:0000313" key="13">
    <source>
        <dbReference type="Proteomes" id="UP000326837"/>
    </source>
</evidence>
<dbReference type="Proteomes" id="UP000326837">
    <property type="component" value="Chromosome"/>
</dbReference>
<keyword evidence="8" id="KW-0408">Iron</keyword>
<feature type="transmembrane region" description="Helical" evidence="10">
    <location>
        <begin position="20"/>
        <end position="37"/>
    </location>
</feature>
<keyword evidence="13" id="KW-1185">Reference proteome</keyword>
<evidence type="ECO:0000256" key="9">
    <source>
        <dbReference type="ARBA" id="ARBA00023136"/>
    </source>
</evidence>
<dbReference type="EMBL" id="AP021861">
    <property type="protein sequence ID" value="BBO35032.1"/>
    <property type="molecule type" value="Genomic_DNA"/>
</dbReference>
<evidence type="ECO:0000256" key="2">
    <source>
        <dbReference type="ARBA" id="ARBA00022448"/>
    </source>
</evidence>
<comment type="subcellular location">
    <subcellularLocation>
        <location evidence="1">Membrane</location>
        <topology evidence="1">Multi-pass membrane protein</topology>
    </subcellularLocation>
</comment>